<dbReference type="EMBL" id="VSRR010006370">
    <property type="protein sequence ID" value="MPC44633.1"/>
    <property type="molecule type" value="Genomic_DNA"/>
</dbReference>
<proteinExistence type="predicted"/>
<evidence type="ECO:0000313" key="2">
    <source>
        <dbReference type="Proteomes" id="UP000324222"/>
    </source>
</evidence>
<accession>A0A5B7FHP1</accession>
<sequence length="98" mass="10504">MLIFYPGQDDAKPPCTLDATPSTGKKAIIIPREREQVGASLPSTRLSIANAVLNGASRGGIVGKAEGKMEGNLSQVPPDWLNFIPVSPRVFVLTARRF</sequence>
<dbReference type="AlphaFoldDB" id="A0A5B7FHP1"/>
<reference evidence="1 2" key="1">
    <citation type="submission" date="2019-05" db="EMBL/GenBank/DDBJ databases">
        <title>Another draft genome of Portunus trituberculatus and its Hox gene families provides insights of decapod evolution.</title>
        <authorList>
            <person name="Jeong J.-H."/>
            <person name="Song I."/>
            <person name="Kim S."/>
            <person name="Choi T."/>
            <person name="Kim D."/>
            <person name="Ryu S."/>
            <person name="Kim W."/>
        </authorList>
    </citation>
    <scope>NUCLEOTIDE SEQUENCE [LARGE SCALE GENOMIC DNA]</scope>
    <source>
        <tissue evidence="1">Muscle</tissue>
    </source>
</reference>
<protein>
    <submittedName>
        <fullName evidence="1">Uncharacterized protein</fullName>
    </submittedName>
</protein>
<name>A0A5B7FHP1_PORTR</name>
<evidence type="ECO:0000313" key="1">
    <source>
        <dbReference type="EMBL" id="MPC44633.1"/>
    </source>
</evidence>
<organism evidence="1 2">
    <name type="scientific">Portunus trituberculatus</name>
    <name type="common">Swimming crab</name>
    <name type="synonym">Neptunus trituberculatus</name>
    <dbReference type="NCBI Taxonomy" id="210409"/>
    <lineage>
        <taxon>Eukaryota</taxon>
        <taxon>Metazoa</taxon>
        <taxon>Ecdysozoa</taxon>
        <taxon>Arthropoda</taxon>
        <taxon>Crustacea</taxon>
        <taxon>Multicrustacea</taxon>
        <taxon>Malacostraca</taxon>
        <taxon>Eumalacostraca</taxon>
        <taxon>Eucarida</taxon>
        <taxon>Decapoda</taxon>
        <taxon>Pleocyemata</taxon>
        <taxon>Brachyura</taxon>
        <taxon>Eubrachyura</taxon>
        <taxon>Portunoidea</taxon>
        <taxon>Portunidae</taxon>
        <taxon>Portuninae</taxon>
        <taxon>Portunus</taxon>
    </lineage>
</organism>
<keyword evidence="2" id="KW-1185">Reference proteome</keyword>
<comment type="caution">
    <text evidence="1">The sequence shown here is derived from an EMBL/GenBank/DDBJ whole genome shotgun (WGS) entry which is preliminary data.</text>
</comment>
<dbReference type="Proteomes" id="UP000324222">
    <property type="component" value="Unassembled WGS sequence"/>
</dbReference>
<gene>
    <name evidence="1" type="ORF">E2C01_038310</name>
</gene>